<comment type="similarity">
    <text evidence="2 7">Belongs to the derlin family.</text>
</comment>
<protein>
    <recommendedName>
        <fullName evidence="7">Derlin</fullName>
    </recommendedName>
</protein>
<dbReference type="EMBL" id="CATNWA010007686">
    <property type="protein sequence ID" value="CAI9554542.1"/>
    <property type="molecule type" value="Genomic_DNA"/>
</dbReference>
<accession>A0ABN9C4I0</accession>
<evidence type="ECO:0000313" key="8">
    <source>
        <dbReference type="EMBL" id="CAI9554542.1"/>
    </source>
</evidence>
<comment type="subcellular location">
    <subcellularLocation>
        <location evidence="1 7">Endoplasmic reticulum membrane</location>
        <topology evidence="1 7">Multi-pass membrane protein</topology>
    </subcellularLocation>
</comment>
<comment type="caution">
    <text evidence="8">The sequence shown here is derived from an EMBL/GenBank/DDBJ whole genome shotgun (WGS) entry which is preliminary data.</text>
</comment>
<evidence type="ECO:0000256" key="6">
    <source>
        <dbReference type="ARBA" id="ARBA00023136"/>
    </source>
</evidence>
<evidence type="ECO:0000256" key="3">
    <source>
        <dbReference type="ARBA" id="ARBA00022692"/>
    </source>
</evidence>
<keyword evidence="4 7" id="KW-0256">Endoplasmic reticulum</keyword>
<dbReference type="InterPro" id="IPR007599">
    <property type="entry name" value="DER1"/>
</dbReference>
<dbReference type="PANTHER" id="PTHR11009">
    <property type="entry name" value="DER1-LIKE PROTEIN, DERLIN"/>
    <property type="match status" value="1"/>
</dbReference>
<dbReference type="Proteomes" id="UP001162483">
    <property type="component" value="Unassembled WGS sequence"/>
</dbReference>
<name>A0ABN9C4I0_9NEOB</name>
<keyword evidence="3 7" id="KW-0812">Transmembrane</keyword>
<keyword evidence="9" id="KW-1185">Reference proteome</keyword>
<gene>
    <name evidence="8" type="ORF">SPARVUS_LOCUS4241699</name>
</gene>
<evidence type="ECO:0000313" key="9">
    <source>
        <dbReference type="Proteomes" id="UP001162483"/>
    </source>
</evidence>
<comment type="function">
    <text evidence="7">Functional component of endoplasmic reticulum-associated degradation (ERAD) for misfolded lumenal proteins. May act by forming a channel that allows the retrotranslocation of misfolded proteins into the cytosol where they are ubiquitinated and degraded by the proteasome.</text>
</comment>
<evidence type="ECO:0000256" key="2">
    <source>
        <dbReference type="ARBA" id="ARBA00008917"/>
    </source>
</evidence>
<proteinExistence type="inferred from homology"/>
<keyword evidence="5 7" id="KW-1133">Transmembrane helix</keyword>
<sequence>MLEETSFRGRTADFVFMFLFGGFLLTLFGLFSSLSFLSQAFTLMLVYVWCRRNPFLRINVFGLLTLQAPFLPWVLLCFSLLIGDSILLDLLGIAAGHIYFFLEDVFPNQPGGKKLLVTPAILKQIFDVPLADPNYNPLPEDSVNRQHQD</sequence>
<feature type="transmembrane region" description="Helical" evidence="7">
    <location>
        <begin position="15"/>
        <end position="48"/>
    </location>
</feature>
<keyword evidence="6 7" id="KW-0472">Membrane</keyword>
<feature type="transmembrane region" description="Helical" evidence="7">
    <location>
        <begin position="60"/>
        <end position="81"/>
    </location>
</feature>
<evidence type="ECO:0000256" key="5">
    <source>
        <dbReference type="ARBA" id="ARBA00022989"/>
    </source>
</evidence>
<comment type="caution">
    <text evidence="7">Lacks conserved residue(s) required for the propagation of feature annotation.</text>
</comment>
<dbReference type="Pfam" id="PF04511">
    <property type="entry name" value="DER1"/>
    <property type="match status" value="1"/>
</dbReference>
<dbReference type="InterPro" id="IPR035952">
    <property type="entry name" value="Rhomboid-like_sf"/>
</dbReference>
<evidence type="ECO:0000256" key="1">
    <source>
        <dbReference type="ARBA" id="ARBA00004477"/>
    </source>
</evidence>
<dbReference type="SUPFAM" id="SSF144091">
    <property type="entry name" value="Rhomboid-like"/>
    <property type="match status" value="1"/>
</dbReference>
<reference evidence="8" key="1">
    <citation type="submission" date="2023-05" db="EMBL/GenBank/DDBJ databases">
        <authorList>
            <person name="Stuckert A."/>
        </authorList>
    </citation>
    <scope>NUCLEOTIDE SEQUENCE</scope>
</reference>
<organism evidence="8 9">
    <name type="scientific">Staurois parvus</name>
    <dbReference type="NCBI Taxonomy" id="386267"/>
    <lineage>
        <taxon>Eukaryota</taxon>
        <taxon>Metazoa</taxon>
        <taxon>Chordata</taxon>
        <taxon>Craniata</taxon>
        <taxon>Vertebrata</taxon>
        <taxon>Euteleostomi</taxon>
        <taxon>Amphibia</taxon>
        <taxon>Batrachia</taxon>
        <taxon>Anura</taxon>
        <taxon>Neobatrachia</taxon>
        <taxon>Ranoidea</taxon>
        <taxon>Ranidae</taxon>
        <taxon>Staurois</taxon>
    </lineage>
</organism>
<evidence type="ECO:0000256" key="7">
    <source>
        <dbReference type="RuleBase" id="RU363059"/>
    </source>
</evidence>
<evidence type="ECO:0000256" key="4">
    <source>
        <dbReference type="ARBA" id="ARBA00022824"/>
    </source>
</evidence>